<organism evidence="1 2">
    <name type="scientific">Pleurodeles waltl</name>
    <name type="common">Iberian ribbed newt</name>
    <dbReference type="NCBI Taxonomy" id="8319"/>
    <lineage>
        <taxon>Eukaryota</taxon>
        <taxon>Metazoa</taxon>
        <taxon>Chordata</taxon>
        <taxon>Craniata</taxon>
        <taxon>Vertebrata</taxon>
        <taxon>Euteleostomi</taxon>
        <taxon>Amphibia</taxon>
        <taxon>Batrachia</taxon>
        <taxon>Caudata</taxon>
        <taxon>Salamandroidea</taxon>
        <taxon>Salamandridae</taxon>
        <taxon>Pleurodelinae</taxon>
        <taxon>Pleurodeles</taxon>
    </lineage>
</organism>
<protein>
    <submittedName>
        <fullName evidence="1">Uncharacterized protein</fullName>
    </submittedName>
</protein>
<dbReference type="SUPFAM" id="SSF56219">
    <property type="entry name" value="DNase I-like"/>
    <property type="match status" value="1"/>
</dbReference>
<evidence type="ECO:0000313" key="2">
    <source>
        <dbReference type="Proteomes" id="UP001066276"/>
    </source>
</evidence>
<keyword evidence="2" id="KW-1185">Reference proteome</keyword>
<name>A0AAV7WB15_PLEWA</name>
<evidence type="ECO:0000313" key="1">
    <source>
        <dbReference type="EMBL" id="KAJ1209505.1"/>
    </source>
</evidence>
<dbReference type="Gene3D" id="3.60.10.10">
    <property type="entry name" value="Endonuclease/exonuclease/phosphatase"/>
    <property type="match status" value="1"/>
</dbReference>
<comment type="caution">
    <text evidence="1">The sequence shown here is derived from an EMBL/GenBank/DDBJ whole genome shotgun (WGS) entry which is preliminary data.</text>
</comment>
<sequence length="176" mass="19928">MSERLDKHTEHLDQMEMRVSAAEDGQTALASGQLKVNTELDILNHKMDDLESRSRRNILRIMGLAESTSITNMEKFVENLLIQLLAVEFEGVEVDPGGRYVVAKCKGRALTFILIGIYGPNYDDPLFYRDLAAQVKKWRDVPQLWCGDFNFILSPALDRSGVEPGAQLLRLVQYLT</sequence>
<dbReference type="InterPro" id="IPR036691">
    <property type="entry name" value="Endo/exonu/phosph_ase_sf"/>
</dbReference>
<dbReference type="EMBL" id="JANPWB010000002">
    <property type="protein sequence ID" value="KAJ1209505.1"/>
    <property type="molecule type" value="Genomic_DNA"/>
</dbReference>
<dbReference type="AlphaFoldDB" id="A0AAV7WB15"/>
<dbReference type="Proteomes" id="UP001066276">
    <property type="component" value="Chromosome 1_2"/>
</dbReference>
<proteinExistence type="predicted"/>
<reference evidence="1" key="1">
    <citation type="journal article" date="2022" name="bioRxiv">
        <title>Sequencing and chromosome-scale assembly of the giantPleurodeles waltlgenome.</title>
        <authorList>
            <person name="Brown T."/>
            <person name="Elewa A."/>
            <person name="Iarovenko S."/>
            <person name="Subramanian E."/>
            <person name="Araus A.J."/>
            <person name="Petzold A."/>
            <person name="Susuki M."/>
            <person name="Suzuki K.-i.T."/>
            <person name="Hayashi T."/>
            <person name="Toyoda A."/>
            <person name="Oliveira C."/>
            <person name="Osipova E."/>
            <person name="Leigh N.D."/>
            <person name="Simon A."/>
            <person name="Yun M.H."/>
        </authorList>
    </citation>
    <scope>NUCLEOTIDE SEQUENCE</scope>
    <source>
        <strain evidence="1">20211129_DDA</strain>
        <tissue evidence="1">Liver</tissue>
    </source>
</reference>
<gene>
    <name evidence="1" type="ORF">NDU88_004883</name>
</gene>
<accession>A0AAV7WB15</accession>